<feature type="compositionally biased region" description="Basic and acidic residues" evidence="1">
    <location>
        <begin position="63"/>
        <end position="79"/>
    </location>
</feature>
<dbReference type="Proteomes" id="UP001432322">
    <property type="component" value="Unassembled WGS sequence"/>
</dbReference>
<organism evidence="2 3">
    <name type="scientific">Pristionchus fissidentatus</name>
    <dbReference type="NCBI Taxonomy" id="1538716"/>
    <lineage>
        <taxon>Eukaryota</taxon>
        <taxon>Metazoa</taxon>
        <taxon>Ecdysozoa</taxon>
        <taxon>Nematoda</taxon>
        <taxon>Chromadorea</taxon>
        <taxon>Rhabditida</taxon>
        <taxon>Rhabditina</taxon>
        <taxon>Diplogasteromorpha</taxon>
        <taxon>Diplogasteroidea</taxon>
        <taxon>Neodiplogasteridae</taxon>
        <taxon>Pristionchus</taxon>
    </lineage>
</organism>
<feature type="compositionally biased region" description="Low complexity" evidence="1">
    <location>
        <begin position="28"/>
        <end position="38"/>
    </location>
</feature>
<feature type="compositionally biased region" description="Polar residues" evidence="1">
    <location>
        <begin position="1"/>
        <end position="22"/>
    </location>
</feature>
<accession>A0AAV5WJM4</accession>
<reference evidence="2" key="1">
    <citation type="submission" date="2023-10" db="EMBL/GenBank/DDBJ databases">
        <title>Genome assembly of Pristionchus species.</title>
        <authorList>
            <person name="Yoshida K."/>
            <person name="Sommer R.J."/>
        </authorList>
    </citation>
    <scope>NUCLEOTIDE SEQUENCE</scope>
    <source>
        <strain evidence="2">RS5133</strain>
    </source>
</reference>
<sequence>PLPMTSSTSSCLKLCDRSSQLHPTLHPSTRSSQSSSGSRGRRREDSEEINCTPFSVHPLDTISRPREVMAEDENTLHKL</sequence>
<protein>
    <submittedName>
        <fullName evidence="2">Uncharacterized protein</fullName>
    </submittedName>
</protein>
<evidence type="ECO:0000313" key="2">
    <source>
        <dbReference type="EMBL" id="GMT29994.1"/>
    </source>
</evidence>
<comment type="caution">
    <text evidence="2">The sequence shown here is derived from an EMBL/GenBank/DDBJ whole genome shotgun (WGS) entry which is preliminary data.</text>
</comment>
<evidence type="ECO:0000313" key="3">
    <source>
        <dbReference type="Proteomes" id="UP001432322"/>
    </source>
</evidence>
<gene>
    <name evidence="2" type="ORF">PFISCL1PPCAC_21291</name>
</gene>
<name>A0AAV5WJM4_9BILA</name>
<feature type="non-terminal residue" evidence="2">
    <location>
        <position position="79"/>
    </location>
</feature>
<feature type="non-terminal residue" evidence="2">
    <location>
        <position position="1"/>
    </location>
</feature>
<feature type="region of interest" description="Disordered" evidence="1">
    <location>
        <begin position="1"/>
        <end position="79"/>
    </location>
</feature>
<keyword evidence="3" id="KW-1185">Reference proteome</keyword>
<evidence type="ECO:0000256" key="1">
    <source>
        <dbReference type="SAM" id="MobiDB-lite"/>
    </source>
</evidence>
<dbReference type="AlphaFoldDB" id="A0AAV5WJM4"/>
<dbReference type="EMBL" id="BTSY01000005">
    <property type="protein sequence ID" value="GMT29994.1"/>
    <property type="molecule type" value="Genomic_DNA"/>
</dbReference>
<proteinExistence type="predicted"/>